<organism evidence="2 3">
    <name type="scientific">Candidatus Woesebacteria bacterium GW2011_GWB1_45_5</name>
    <dbReference type="NCBI Taxonomy" id="1618581"/>
    <lineage>
        <taxon>Bacteria</taxon>
        <taxon>Candidatus Woeseibacteriota</taxon>
    </lineage>
</organism>
<evidence type="ECO:0000313" key="2">
    <source>
        <dbReference type="EMBL" id="KKU09322.1"/>
    </source>
</evidence>
<comment type="caution">
    <text evidence="2">The sequence shown here is derived from an EMBL/GenBank/DDBJ whole genome shotgun (WGS) entry which is preliminary data.</text>
</comment>
<dbReference type="AlphaFoldDB" id="A0A0G1MMI7"/>
<feature type="transmembrane region" description="Helical" evidence="1">
    <location>
        <begin position="52"/>
        <end position="74"/>
    </location>
</feature>
<keyword evidence="1" id="KW-0812">Transmembrane</keyword>
<evidence type="ECO:0000256" key="1">
    <source>
        <dbReference type="SAM" id="Phobius"/>
    </source>
</evidence>
<dbReference type="Proteomes" id="UP000034329">
    <property type="component" value="Unassembled WGS sequence"/>
</dbReference>
<evidence type="ECO:0000313" key="3">
    <source>
        <dbReference type="Proteomes" id="UP000034329"/>
    </source>
</evidence>
<gene>
    <name evidence="2" type="ORF">UX13_C0043G0003</name>
</gene>
<sequence length="150" mass="17131">MKKLLSSNPLFTVFAIPIVVDVIGTVLGQPPEYWTSGYKIFNEAVPIYPLLTLHPLAFIIPTLAVWLPFTYWLTKKLKEPLNIFAAVALLIGHGYNSVSWLRTDLYQLGLFMGQDQLSKALSLIPMTIYILFIGWIATRGILQYFRKQKR</sequence>
<accession>A0A0G1MMI7</accession>
<name>A0A0G1MMI7_9BACT</name>
<feature type="transmembrane region" description="Helical" evidence="1">
    <location>
        <begin position="81"/>
        <end position="101"/>
    </location>
</feature>
<proteinExistence type="predicted"/>
<feature type="transmembrane region" description="Helical" evidence="1">
    <location>
        <begin position="121"/>
        <end position="142"/>
    </location>
</feature>
<dbReference type="EMBL" id="LCLA01000043">
    <property type="protein sequence ID" value="KKU09322.1"/>
    <property type="molecule type" value="Genomic_DNA"/>
</dbReference>
<keyword evidence="1" id="KW-0472">Membrane</keyword>
<keyword evidence="1" id="KW-1133">Transmembrane helix</keyword>
<protein>
    <submittedName>
        <fullName evidence="2">Uncharacterized protein</fullName>
    </submittedName>
</protein>
<reference evidence="2 3" key="1">
    <citation type="journal article" date="2015" name="Nature">
        <title>rRNA introns, odd ribosomes, and small enigmatic genomes across a large radiation of phyla.</title>
        <authorList>
            <person name="Brown C.T."/>
            <person name="Hug L.A."/>
            <person name="Thomas B.C."/>
            <person name="Sharon I."/>
            <person name="Castelle C.J."/>
            <person name="Singh A."/>
            <person name="Wilkins M.J."/>
            <person name="Williams K.H."/>
            <person name="Banfield J.F."/>
        </authorList>
    </citation>
    <scope>NUCLEOTIDE SEQUENCE [LARGE SCALE GENOMIC DNA]</scope>
</reference>